<accession>A0A158L1S7</accession>
<sequence length="115" mass="11921">MARIRKDLVEASQYARGNGMIMTLLLVTIVTNLCGYSYNVLLTPLGRETFTMSALMIGVLSSAEPAGSLVAGAIIGSVRMDGRPLNWLIAGSALFFAAIAIAGAAGFLKVSIGGL</sequence>
<name>A0A158L1S7_9BURK</name>
<feature type="transmembrane region" description="Helical" evidence="1">
    <location>
        <begin position="50"/>
        <end position="75"/>
    </location>
</feature>
<comment type="caution">
    <text evidence="2">The sequence shown here is derived from an EMBL/GenBank/DDBJ whole genome shotgun (WGS) entry which is preliminary data.</text>
</comment>
<organism evidence="2 3">
    <name type="scientific">Caballeronia arvi</name>
    <dbReference type="NCBI Taxonomy" id="1777135"/>
    <lineage>
        <taxon>Bacteria</taxon>
        <taxon>Pseudomonadati</taxon>
        <taxon>Pseudomonadota</taxon>
        <taxon>Betaproteobacteria</taxon>
        <taxon>Burkholderiales</taxon>
        <taxon>Burkholderiaceae</taxon>
        <taxon>Caballeronia</taxon>
    </lineage>
</organism>
<dbReference type="RefSeq" id="WP_061152153.1">
    <property type="nucleotide sequence ID" value="NZ_FCOM02000088.1"/>
</dbReference>
<dbReference type="EMBL" id="FCOM02000088">
    <property type="protein sequence ID" value="SAL87302.1"/>
    <property type="molecule type" value="Genomic_DNA"/>
</dbReference>
<reference evidence="2" key="1">
    <citation type="submission" date="2016-01" db="EMBL/GenBank/DDBJ databases">
        <authorList>
            <person name="Peeters C."/>
        </authorList>
    </citation>
    <scope>NUCLEOTIDE SEQUENCE [LARGE SCALE GENOMIC DNA]</scope>
    <source>
        <strain evidence="2">LMG 29317</strain>
    </source>
</reference>
<keyword evidence="1" id="KW-1133">Transmembrane helix</keyword>
<feature type="transmembrane region" description="Helical" evidence="1">
    <location>
        <begin position="21"/>
        <end position="38"/>
    </location>
</feature>
<dbReference type="Proteomes" id="UP000055019">
    <property type="component" value="Unassembled WGS sequence"/>
</dbReference>
<keyword evidence="1" id="KW-0472">Membrane</keyword>
<dbReference type="AlphaFoldDB" id="A0A158L1S7"/>
<keyword evidence="3" id="KW-1185">Reference proteome</keyword>
<evidence type="ECO:0000313" key="2">
    <source>
        <dbReference type="EMBL" id="SAL87302.1"/>
    </source>
</evidence>
<evidence type="ECO:0000256" key="1">
    <source>
        <dbReference type="SAM" id="Phobius"/>
    </source>
</evidence>
<dbReference type="SUPFAM" id="SSF103473">
    <property type="entry name" value="MFS general substrate transporter"/>
    <property type="match status" value="1"/>
</dbReference>
<keyword evidence="1" id="KW-0812">Transmembrane</keyword>
<dbReference type="InterPro" id="IPR036259">
    <property type="entry name" value="MFS_trans_sf"/>
</dbReference>
<gene>
    <name evidence="2" type="ORF">AWB74_08056</name>
</gene>
<protein>
    <submittedName>
        <fullName evidence="2">Enterobactin exporter EntS</fullName>
    </submittedName>
</protein>
<feature type="transmembrane region" description="Helical" evidence="1">
    <location>
        <begin position="87"/>
        <end position="108"/>
    </location>
</feature>
<evidence type="ECO:0000313" key="3">
    <source>
        <dbReference type="Proteomes" id="UP000055019"/>
    </source>
</evidence>
<proteinExistence type="predicted"/>